<dbReference type="EnsemblPlants" id="PGSC0003DMT400080148">
    <property type="protein sequence ID" value="PGSC0003DMT400080148"/>
    <property type="gene ID" value="PGSC0003DMG401031202"/>
</dbReference>
<reference evidence="2" key="1">
    <citation type="journal article" date="2011" name="Nature">
        <title>Genome sequence and analysis of the tuber crop potato.</title>
        <authorList>
            <consortium name="The Potato Genome Sequencing Consortium"/>
        </authorList>
    </citation>
    <scope>NUCLEOTIDE SEQUENCE [LARGE SCALE GENOMIC DNA]</scope>
    <source>
        <strain evidence="2">cv. DM1-3 516 R44</strain>
    </source>
</reference>
<sequence>MGKYMCIPSMQYPRRLTKFCDVRGQWLQPPLETLLWDKDLKFKLKLATKTKGPLKKAYNLILSTQRLLRNLLISTSVPLIKFPW</sequence>
<dbReference type="AlphaFoldDB" id="M1D326"/>
<keyword evidence="2" id="KW-1185">Reference proteome</keyword>
<accession>M1D326</accession>
<dbReference type="HOGENOM" id="CLU_2531882_0_0_1"/>
<dbReference type="Proteomes" id="UP000011115">
    <property type="component" value="Unassembled WGS sequence"/>
</dbReference>
<name>M1D326_SOLTU</name>
<dbReference type="Gramene" id="PGSC0003DMT400080148">
    <property type="protein sequence ID" value="PGSC0003DMT400080148"/>
    <property type="gene ID" value="PGSC0003DMG401031202"/>
</dbReference>
<evidence type="ECO:0000313" key="1">
    <source>
        <dbReference type="EnsemblPlants" id="PGSC0003DMT400080148"/>
    </source>
</evidence>
<organism evidence="1 2">
    <name type="scientific">Solanum tuberosum</name>
    <name type="common">Potato</name>
    <dbReference type="NCBI Taxonomy" id="4113"/>
    <lineage>
        <taxon>Eukaryota</taxon>
        <taxon>Viridiplantae</taxon>
        <taxon>Streptophyta</taxon>
        <taxon>Embryophyta</taxon>
        <taxon>Tracheophyta</taxon>
        <taxon>Spermatophyta</taxon>
        <taxon>Magnoliopsida</taxon>
        <taxon>eudicotyledons</taxon>
        <taxon>Gunneridae</taxon>
        <taxon>Pentapetalae</taxon>
        <taxon>asterids</taxon>
        <taxon>lamiids</taxon>
        <taxon>Solanales</taxon>
        <taxon>Solanaceae</taxon>
        <taxon>Solanoideae</taxon>
        <taxon>Solaneae</taxon>
        <taxon>Solanum</taxon>
    </lineage>
</organism>
<proteinExistence type="predicted"/>
<evidence type="ECO:0000313" key="2">
    <source>
        <dbReference type="Proteomes" id="UP000011115"/>
    </source>
</evidence>
<dbReference type="InParanoid" id="M1D326"/>
<protein>
    <submittedName>
        <fullName evidence="1">Uncharacterized protein</fullName>
    </submittedName>
</protein>
<reference evidence="1" key="2">
    <citation type="submission" date="2015-06" db="UniProtKB">
        <authorList>
            <consortium name="EnsemblPlants"/>
        </authorList>
    </citation>
    <scope>IDENTIFICATION</scope>
    <source>
        <strain evidence="1">DM1-3 516 R44</strain>
    </source>
</reference>
<dbReference type="PaxDb" id="4113-PGSC0003DMT400080148"/>